<sequence length="115" mass="12419">MEEKRRKLDREIRAAKRAQVKQEKEALLSSRQDLGVWLAVSVGAERPETVELLKLALDADRVRQHLAREIGTTVPDTFGAAAELVEAESADTSAPDSGALVPPPSDGRFGSEASP</sequence>
<name>A0ABR9JEU6_9MICC</name>
<organism evidence="2 3">
    <name type="scientific">Nesterenkonia lutea</name>
    <dbReference type="NCBI Taxonomy" id="272919"/>
    <lineage>
        <taxon>Bacteria</taxon>
        <taxon>Bacillati</taxon>
        <taxon>Actinomycetota</taxon>
        <taxon>Actinomycetes</taxon>
        <taxon>Micrococcales</taxon>
        <taxon>Micrococcaceae</taxon>
        <taxon>Nesterenkonia</taxon>
    </lineage>
</organism>
<dbReference type="Proteomes" id="UP000643525">
    <property type="component" value="Unassembled WGS sequence"/>
</dbReference>
<accession>A0ABR9JEU6</accession>
<evidence type="ECO:0000256" key="1">
    <source>
        <dbReference type="SAM" id="MobiDB-lite"/>
    </source>
</evidence>
<dbReference type="EMBL" id="JADBED010000001">
    <property type="protein sequence ID" value="MBE1524293.1"/>
    <property type="molecule type" value="Genomic_DNA"/>
</dbReference>
<evidence type="ECO:0000313" key="2">
    <source>
        <dbReference type="EMBL" id="MBE1524293.1"/>
    </source>
</evidence>
<protein>
    <submittedName>
        <fullName evidence="2">Beta-phosphoglucomutase-like phosphatase (HAD superfamily)</fullName>
    </submittedName>
</protein>
<keyword evidence="3" id="KW-1185">Reference proteome</keyword>
<evidence type="ECO:0000313" key="3">
    <source>
        <dbReference type="Proteomes" id="UP000643525"/>
    </source>
</evidence>
<dbReference type="RefSeq" id="WP_192595326.1">
    <property type="nucleotide sequence ID" value="NZ_BAAALJ010000024.1"/>
</dbReference>
<gene>
    <name evidence="2" type="ORF">H4W27_001411</name>
</gene>
<proteinExistence type="predicted"/>
<comment type="caution">
    <text evidence="2">The sequence shown here is derived from an EMBL/GenBank/DDBJ whole genome shotgun (WGS) entry which is preliminary data.</text>
</comment>
<feature type="region of interest" description="Disordered" evidence="1">
    <location>
        <begin position="87"/>
        <end position="115"/>
    </location>
</feature>
<reference evidence="2 3" key="1">
    <citation type="submission" date="2020-10" db="EMBL/GenBank/DDBJ databases">
        <title>Sequencing the genomes of 1000 actinobacteria strains.</title>
        <authorList>
            <person name="Klenk H.-P."/>
        </authorList>
    </citation>
    <scope>NUCLEOTIDE SEQUENCE [LARGE SCALE GENOMIC DNA]</scope>
    <source>
        <strain evidence="2 3">DSM 15666</strain>
    </source>
</reference>